<keyword evidence="12" id="KW-1185">Reference proteome</keyword>
<dbReference type="EMBL" id="WBZC01000004">
    <property type="protein sequence ID" value="KAB3538583.1"/>
    <property type="molecule type" value="Genomic_DNA"/>
</dbReference>
<dbReference type="PANTHER" id="PTHR35851">
    <property type="entry name" value="CELL DIVISION PROTEIN FTSQ"/>
    <property type="match status" value="1"/>
</dbReference>
<evidence type="ECO:0000259" key="10">
    <source>
        <dbReference type="PROSITE" id="PS51779"/>
    </source>
</evidence>
<keyword evidence="3" id="KW-0997">Cell inner membrane</keyword>
<evidence type="ECO:0000256" key="1">
    <source>
        <dbReference type="ARBA" id="ARBA00004370"/>
    </source>
</evidence>
<feature type="transmembrane region" description="Helical" evidence="9">
    <location>
        <begin position="27"/>
        <end position="46"/>
    </location>
</feature>
<dbReference type="InterPro" id="IPR013685">
    <property type="entry name" value="POTRA_FtsQ_type"/>
</dbReference>
<feature type="domain" description="POTRA" evidence="10">
    <location>
        <begin position="51"/>
        <end position="119"/>
    </location>
</feature>
<keyword evidence="8" id="KW-0131">Cell cycle</keyword>
<reference evidence="11 12" key="1">
    <citation type="submission" date="2019-10" db="EMBL/GenBank/DDBJ databases">
        <title>Alkaliphilus serpentinus sp. nov. and Alkaliphilus pronyensis sp. nov., two novel anaerobic alkaliphilic species isolated from the serpentinized-hosted hydrothermal field of the Prony Bay (New Caledonia).</title>
        <authorList>
            <person name="Postec A."/>
        </authorList>
    </citation>
    <scope>NUCLEOTIDE SEQUENCE [LARGE SCALE GENOMIC DNA]</scope>
    <source>
        <strain evidence="11 12">LacV</strain>
    </source>
</reference>
<keyword evidence="2" id="KW-1003">Cell membrane</keyword>
<proteinExistence type="predicted"/>
<dbReference type="PROSITE" id="PS51779">
    <property type="entry name" value="POTRA"/>
    <property type="match status" value="1"/>
</dbReference>
<organism evidence="11 12">
    <name type="scientific">Alkaliphilus pronyensis</name>
    <dbReference type="NCBI Taxonomy" id="1482732"/>
    <lineage>
        <taxon>Bacteria</taxon>
        <taxon>Bacillati</taxon>
        <taxon>Bacillota</taxon>
        <taxon>Clostridia</taxon>
        <taxon>Peptostreptococcales</taxon>
        <taxon>Natronincolaceae</taxon>
        <taxon>Alkaliphilus</taxon>
    </lineage>
</organism>
<protein>
    <submittedName>
        <fullName evidence="11">FtsQ-type POTRA domain-containing protein</fullName>
    </submittedName>
</protein>
<accession>A0A6I0FKD4</accession>
<keyword evidence="6 9" id="KW-1133">Transmembrane helix</keyword>
<gene>
    <name evidence="11" type="ORF">F8154_01440</name>
</gene>
<dbReference type="GO" id="GO:0016020">
    <property type="term" value="C:membrane"/>
    <property type="evidence" value="ECO:0007669"/>
    <property type="project" value="UniProtKB-SubCell"/>
</dbReference>
<dbReference type="GO" id="GO:0090529">
    <property type="term" value="P:cell septum assembly"/>
    <property type="evidence" value="ECO:0007669"/>
    <property type="project" value="InterPro"/>
</dbReference>
<evidence type="ECO:0000256" key="9">
    <source>
        <dbReference type="SAM" id="Phobius"/>
    </source>
</evidence>
<dbReference type="Gene3D" id="3.10.20.310">
    <property type="entry name" value="membrane protein fhac"/>
    <property type="match status" value="1"/>
</dbReference>
<dbReference type="Proteomes" id="UP000432715">
    <property type="component" value="Unassembled WGS sequence"/>
</dbReference>
<evidence type="ECO:0000256" key="8">
    <source>
        <dbReference type="ARBA" id="ARBA00023306"/>
    </source>
</evidence>
<dbReference type="PANTHER" id="PTHR35851:SF1">
    <property type="entry name" value="CELL DIVISION PROTEIN FTSQ"/>
    <property type="match status" value="1"/>
</dbReference>
<keyword evidence="5 9" id="KW-0812">Transmembrane</keyword>
<evidence type="ECO:0000313" key="12">
    <source>
        <dbReference type="Proteomes" id="UP000432715"/>
    </source>
</evidence>
<evidence type="ECO:0000256" key="2">
    <source>
        <dbReference type="ARBA" id="ARBA00022475"/>
    </source>
</evidence>
<sequence length="270" mass="30874">MLLVRNDIMGSQQRESKKRIRRRIRGTFSLILILIVFLLWGIYGLLQSDLMNVKVLEVSGNSICSEEEVINVSQMIFNRNIFKYDLKDIKAKVESHPYIKVATVNRKLPNTLIINVKERKEYAIISYMGSFLYVDMEGVVLKISDSYLSNELPLITGLKIESLELGKRIIATEDTGLVNGLRLVEAAKLGDMLDAISEINIKEADNLRLITTDGIEVMLGLSKDPVYQMLSLKEVLVKLYSMEKRDVIIDMRYEHITVKDREIQEESNDG</sequence>
<dbReference type="AlphaFoldDB" id="A0A6I0FKD4"/>
<dbReference type="InterPro" id="IPR026579">
    <property type="entry name" value="FtsQ"/>
</dbReference>
<dbReference type="Pfam" id="PF08478">
    <property type="entry name" value="POTRA_1"/>
    <property type="match status" value="1"/>
</dbReference>
<dbReference type="InterPro" id="IPR005548">
    <property type="entry name" value="Cell_div_FtsQ/DivIB_C"/>
</dbReference>
<evidence type="ECO:0000256" key="4">
    <source>
        <dbReference type="ARBA" id="ARBA00022618"/>
    </source>
</evidence>
<comment type="caution">
    <text evidence="11">The sequence shown here is derived from an EMBL/GenBank/DDBJ whole genome shotgun (WGS) entry which is preliminary data.</text>
</comment>
<evidence type="ECO:0000256" key="3">
    <source>
        <dbReference type="ARBA" id="ARBA00022519"/>
    </source>
</evidence>
<dbReference type="InterPro" id="IPR034746">
    <property type="entry name" value="POTRA"/>
</dbReference>
<keyword evidence="4" id="KW-0132">Cell division</keyword>
<dbReference type="Pfam" id="PF03799">
    <property type="entry name" value="FtsQ_DivIB_C"/>
    <property type="match status" value="1"/>
</dbReference>
<evidence type="ECO:0000256" key="5">
    <source>
        <dbReference type="ARBA" id="ARBA00022692"/>
    </source>
</evidence>
<keyword evidence="7 9" id="KW-0472">Membrane</keyword>
<name>A0A6I0FKD4_9FIRM</name>
<comment type="subcellular location">
    <subcellularLocation>
        <location evidence="1">Membrane</location>
    </subcellularLocation>
</comment>
<evidence type="ECO:0000256" key="6">
    <source>
        <dbReference type="ARBA" id="ARBA00022989"/>
    </source>
</evidence>
<evidence type="ECO:0000313" key="11">
    <source>
        <dbReference type="EMBL" id="KAB3538583.1"/>
    </source>
</evidence>
<evidence type="ECO:0000256" key="7">
    <source>
        <dbReference type="ARBA" id="ARBA00023136"/>
    </source>
</evidence>